<accession>A0A8S5U4N9</accession>
<evidence type="ECO:0000313" key="1">
    <source>
        <dbReference type="EMBL" id="DAF89418.1"/>
    </source>
</evidence>
<dbReference type="EMBL" id="BK016010">
    <property type="protein sequence ID" value="DAF89418.1"/>
    <property type="molecule type" value="Genomic_DNA"/>
</dbReference>
<protein>
    <submittedName>
        <fullName evidence="1">Uncharacterized protein</fullName>
    </submittedName>
</protein>
<name>A0A8S5U4N9_9CAUD</name>
<reference evidence="1" key="1">
    <citation type="journal article" date="2021" name="Proc. Natl. Acad. Sci. U.S.A.">
        <title>A Catalog of Tens of Thousands of Viruses from Human Metagenomes Reveals Hidden Associations with Chronic Diseases.</title>
        <authorList>
            <person name="Tisza M.J."/>
            <person name="Buck C.B."/>
        </authorList>
    </citation>
    <scope>NUCLEOTIDE SEQUENCE</scope>
    <source>
        <strain evidence="1">CtPUt3</strain>
    </source>
</reference>
<proteinExistence type="predicted"/>
<sequence length="57" mass="6388">MRTPFMIVLIGLAWVALMAIAATTTQPVWRPVLVVVSGLYGYAYGWTLRDSEKGTWE</sequence>
<organism evidence="1">
    <name type="scientific">Siphoviridae sp. ctPUt3</name>
    <dbReference type="NCBI Taxonomy" id="2825485"/>
    <lineage>
        <taxon>Viruses</taxon>
        <taxon>Duplodnaviria</taxon>
        <taxon>Heunggongvirae</taxon>
        <taxon>Uroviricota</taxon>
        <taxon>Caudoviricetes</taxon>
    </lineage>
</organism>